<dbReference type="CDD" id="cd06133">
    <property type="entry name" value="ERI-1_3'hExo_like"/>
    <property type="match status" value="1"/>
</dbReference>
<dbReference type="GO" id="GO:0000175">
    <property type="term" value="F:3'-5'-RNA exonuclease activity"/>
    <property type="evidence" value="ECO:0007669"/>
    <property type="project" value="InterPro"/>
</dbReference>
<dbReference type="InterPro" id="IPR012337">
    <property type="entry name" value="RNaseH-like_sf"/>
</dbReference>
<feature type="compositionally biased region" description="Low complexity" evidence="4">
    <location>
        <begin position="1"/>
        <end position="11"/>
    </location>
</feature>
<dbReference type="InterPro" id="IPR047201">
    <property type="entry name" value="ERI-1_3'hExo-like"/>
</dbReference>
<sequence>GRGSLPQGRPRPAAPLRPAPPAARREARNGGRRPALRRGWPPSAWPVEFPAVLLNTATGEIEAEFHTYVQPQEHPVLSEFCTELTGITQNQVDEGVPLNICLSQFLKWIQKIQQEKKIVFSSDTPSNSISEAKPCTFVTWTDWDLGVCLQYECKRKQLRKPDILNSWIDLKATYKVRKINRLTHLYPCYHLKGQVYLNQ</sequence>
<dbReference type="Gene3D" id="3.30.420.10">
    <property type="entry name" value="Ribonuclease H-like superfamily/Ribonuclease H"/>
    <property type="match status" value="1"/>
</dbReference>
<dbReference type="AlphaFoldDB" id="A0A8B9ZF26"/>
<dbReference type="SUPFAM" id="SSF53098">
    <property type="entry name" value="Ribonuclease H-like"/>
    <property type="match status" value="1"/>
</dbReference>
<reference evidence="6" key="3">
    <citation type="submission" date="2025-09" db="UniProtKB">
        <authorList>
            <consortium name="Ensembl"/>
        </authorList>
    </citation>
    <scope>IDENTIFICATION</scope>
</reference>
<name>A0A8B9ZF26_ANAPL</name>
<reference evidence="6" key="2">
    <citation type="submission" date="2025-08" db="UniProtKB">
        <authorList>
            <consortium name="Ensembl"/>
        </authorList>
    </citation>
    <scope>IDENTIFICATION</scope>
</reference>
<dbReference type="Proteomes" id="UP000694400">
    <property type="component" value="Chromosome 15"/>
</dbReference>
<dbReference type="Ensembl" id="ENSAPLT00020014770.1">
    <property type="protein sequence ID" value="ENSAPLP00020013716.1"/>
    <property type="gene ID" value="ENSAPLG00020010027.1"/>
</dbReference>
<reference evidence="6" key="1">
    <citation type="submission" date="2019-08" db="EMBL/GenBank/DDBJ databases">
        <title>Three high-quality genomes provides insights into domestication of ducks.</title>
        <authorList>
            <person name="Hou Z.C."/>
            <person name="Zhu F."/>
            <person name="Yin Z.T."/>
            <person name="Zhang F."/>
        </authorList>
    </citation>
    <scope>NUCLEOTIDE SEQUENCE [LARGE SCALE GENOMIC DNA]</scope>
</reference>
<dbReference type="InterPro" id="IPR051274">
    <property type="entry name" value="3-5_Exoribonuclease"/>
</dbReference>
<evidence type="ECO:0000259" key="5">
    <source>
        <dbReference type="Pfam" id="PF00929"/>
    </source>
</evidence>
<organism evidence="6 7">
    <name type="scientific">Anas platyrhynchos</name>
    <name type="common">Mallard</name>
    <name type="synonym">Anas boschas</name>
    <dbReference type="NCBI Taxonomy" id="8839"/>
    <lineage>
        <taxon>Eukaryota</taxon>
        <taxon>Metazoa</taxon>
        <taxon>Chordata</taxon>
        <taxon>Craniata</taxon>
        <taxon>Vertebrata</taxon>
        <taxon>Euteleostomi</taxon>
        <taxon>Archelosauria</taxon>
        <taxon>Archosauria</taxon>
        <taxon>Dinosauria</taxon>
        <taxon>Saurischia</taxon>
        <taxon>Theropoda</taxon>
        <taxon>Coelurosauria</taxon>
        <taxon>Aves</taxon>
        <taxon>Neognathae</taxon>
        <taxon>Galloanserae</taxon>
        <taxon>Anseriformes</taxon>
        <taxon>Anatidae</taxon>
        <taxon>Anatinae</taxon>
        <taxon>Anas</taxon>
    </lineage>
</organism>
<keyword evidence="1" id="KW-0540">Nuclease</keyword>
<dbReference type="GO" id="GO:0003676">
    <property type="term" value="F:nucleic acid binding"/>
    <property type="evidence" value="ECO:0007669"/>
    <property type="project" value="InterPro"/>
</dbReference>
<evidence type="ECO:0000313" key="7">
    <source>
        <dbReference type="Proteomes" id="UP000694400"/>
    </source>
</evidence>
<evidence type="ECO:0000256" key="1">
    <source>
        <dbReference type="ARBA" id="ARBA00022722"/>
    </source>
</evidence>
<proteinExistence type="predicted"/>
<accession>A0A8B9ZF26</accession>
<evidence type="ECO:0000256" key="3">
    <source>
        <dbReference type="ARBA" id="ARBA00022839"/>
    </source>
</evidence>
<dbReference type="PANTHER" id="PTHR23044">
    <property type="entry name" value="3'-5' EXONUCLEASE ERI1-RELATED"/>
    <property type="match status" value="1"/>
</dbReference>
<protein>
    <recommendedName>
        <fullName evidence="5">Exonuclease domain-containing protein</fullName>
    </recommendedName>
</protein>
<dbReference type="Pfam" id="PF00929">
    <property type="entry name" value="RNase_T"/>
    <property type="match status" value="1"/>
</dbReference>
<dbReference type="PANTHER" id="PTHR23044:SF61">
    <property type="entry name" value="3'-5' EXORIBONUCLEASE 1-RELATED"/>
    <property type="match status" value="1"/>
</dbReference>
<feature type="domain" description="Exonuclease" evidence="5">
    <location>
        <begin position="46"/>
        <end position="193"/>
    </location>
</feature>
<dbReference type="InterPro" id="IPR036397">
    <property type="entry name" value="RNaseH_sf"/>
</dbReference>
<evidence type="ECO:0000256" key="2">
    <source>
        <dbReference type="ARBA" id="ARBA00022801"/>
    </source>
</evidence>
<keyword evidence="2" id="KW-0378">Hydrolase</keyword>
<evidence type="ECO:0000313" key="6">
    <source>
        <dbReference type="Ensembl" id="ENSAPLP00020013716.1"/>
    </source>
</evidence>
<dbReference type="InterPro" id="IPR013520">
    <property type="entry name" value="Ribonucl_H"/>
</dbReference>
<feature type="compositionally biased region" description="Pro residues" evidence="4">
    <location>
        <begin position="12"/>
        <end position="21"/>
    </location>
</feature>
<evidence type="ECO:0000256" key="4">
    <source>
        <dbReference type="SAM" id="MobiDB-lite"/>
    </source>
</evidence>
<keyword evidence="3" id="KW-0269">Exonuclease</keyword>
<feature type="region of interest" description="Disordered" evidence="4">
    <location>
        <begin position="1"/>
        <end position="40"/>
    </location>
</feature>